<dbReference type="AlphaFoldDB" id="A0A3A8FMR2"/>
<dbReference type="Proteomes" id="UP000281084">
    <property type="component" value="Unassembled WGS sequence"/>
</dbReference>
<dbReference type="EMBL" id="RAXZ01000040">
    <property type="protein sequence ID" value="RKG48032.1"/>
    <property type="molecule type" value="Genomic_DNA"/>
</dbReference>
<comment type="caution">
    <text evidence="1">The sequence shown here is derived from an EMBL/GenBank/DDBJ whole genome shotgun (WGS) entry which is preliminary data.</text>
</comment>
<evidence type="ECO:0000313" key="1">
    <source>
        <dbReference type="EMBL" id="RKG48032.1"/>
    </source>
</evidence>
<organism evidence="1 2">
    <name type="scientific">Acinetobacter cumulans</name>
    <dbReference type="NCBI Taxonomy" id="2136182"/>
    <lineage>
        <taxon>Bacteria</taxon>
        <taxon>Pseudomonadati</taxon>
        <taxon>Pseudomonadota</taxon>
        <taxon>Gammaproteobacteria</taxon>
        <taxon>Moraxellales</taxon>
        <taxon>Moraxellaceae</taxon>
        <taxon>Acinetobacter</taxon>
    </lineage>
</organism>
<proteinExistence type="predicted"/>
<dbReference type="RefSeq" id="WP_120368309.1">
    <property type="nucleotide sequence ID" value="NZ_RAXZ01000040.1"/>
</dbReference>
<accession>A0A3A8FMR2</accession>
<gene>
    <name evidence="1" type="ORF">D7V64_15845</name>
</gene>
<evidence type="ECO:0000313" key="2">
    <source>
        <dbReference type="Proteomes" id="UP000281084"/>
    </source>
</evidence>
<protein>
    <submittedName>
        <fullName evidence="1">Uncharacterized protein</fullName>
    </submittedName>
</protein>
<name>A0A3A8FMR2_9GAMM</name>
<sequence length="112" mass="13332">MKIGIFWYWNCEVLGIAHNFSPSDIDSIGLADSNYAHVEYWKIIQSTNKELKYMEYEEVPRGRVIFNSKLNKIIIYTDKRLLIRSRIEKIARFFEANSEQIVVRSDPHYKTK</sequence>
<reference evidence="1 2" key="1">
    <citation type="submission" date="2018-09" db="EMBL/GenBank/DDBJ databases">
        <title>The draft genome of Acinetobacter spp. strains.</title>
        <authorList>
            <person name="Qin J."/>
            <person name="Feng Y."/>
            <person name="Zong Z."/>
        </authorList>
    </citation>
    <scope>NUCLEOTIDE SEQUENCE [LARGE SCALE GENOMIC DNA]</scope>
    <source>
        <strain evidence="1 2">WCHAc060002</strain>
    </source>
</reference>